<reference evidence="5 6" key="1">
    <citation type="submission" date="2024-08" db="EMBL/GenBank/DDBJ databases">
        <authorList>
            <person name="Cucini C."/>
            <person name="Frati F."/>
        </authorList>
    </citation>
    <scope>NUCLEOTIDE SEQUENCE [LARGE SCALE GENOMIC DNA]</scope>
</reference>
<dbReference type="PANTHER" id="PTHR13191:SF0">
    <property type="entry name" value="RIBOSOMAL RNA-PROCESSING PROTEIN 7 HOMOLOG A-RELATED"/>
    <property type="match status" value="1"/>
</dbReference>
<organism evidence="5 6">
    <name type="scientific">Orchesella dallaii</name>
    <dbReference type="NCBI Taxonomy" id="48710"/>
    <lineage>
        <taxon>Eukaryota</taxon>
        <taxon>Metazoa</taxon>
        <taxon>Ecdysozoa</taxon>
        <taxon>Arthropoda</taxon>
        <taxon>Hexapoda</taxon>
        <taxon>Collembola</taxon>
        <taxon>Entomobryomorpha</taxon>
        <taxon>Entomobryoidea</taxon>
        <taxon>Orchesellidae</taxon>
        <taxon>Orchesellinae</taxon>
        <taxon>Orchesella</taxon>
    </lineage>
</organism>
<evidence type="ECO:0000313" key="6">
    <source>
        <dbReference type="Proteomes" id="UP001642540"/>
    </source>
</evidence>
<dbReference type="InterPro" id="IPR012677">
    <property type="entry name" value="Nucleotide-bd_a/b_plait_sf"/>
</dbReference>
<feature type="region of interest" description="Disordered" evidence="3">
    <location>
        <begin position="1"/>
        <end position="40"/>
    </location>
</feature>
<dbReference type="EMBL" id="CAXLJM020000034">
    <property type="protein sequence ID" value="CAL8103234.1"/>
    <property type="molecule type" value="Genomic_DNA"/>
</dbReference>
<evidence type="ECO:0000259" key="4">
    <source>
        <dbReference type="Pfam" id="PF12923"/>
    </source>
</evidence>
<dbReference type="CDD" id="cd12951">
    <property type="entry name" value="RRP7_Rrp7A"/>
    <property type="match status" value="1"/>
</dbReference>
<dbReference type="InterPro" id="IPR040446">
    <property type="entry name" value="RRP7"/>
</dbReference>
<feature type="compositionally biased region" description="Basic and acidic residues" evidence="3">
    <location>
        <begin position="1"/>
        <end position="18"/>
    </location>
</feature>
<evidence type="ECO:0000256" key="2">
    <source>
        <dbReference type="SAM" id="Coils"/>
    </source>
</evidence>
<protein>
    <recommendedName>
        <fullName evidence="4">Ribosomal RNA-processing protein 7 C-terminal domain-containing protein</fullName>
    </recommendedName>
</protein>
<evidence type="ECO:0000256" key="3">
    <source>
        <dbReference type="SAM" id="MobiDB-lite"/>
    </source>
</evidence>
<accession>A0ABP1QKZ7</accession>
<feature type="compositionally biased region" description="Basic residues" evidence="3">
    <location>
        <begin position="19"/>
        <end position="34"/>
    </location>
</feature>
<comment type="caution">
    <text evidence="5">The sequence shown here is derived from an EMBL/GenBank/DDBJ whole genome shotgun (WGS) entry which is preliminary data.</text>
</comment>
<proteinExistence type="inferred from homology"/>
<dbReference type="PANTHER" id="PTHR13191">
    <property type="entry name" value="RIBOSOMAL RNA PROCESSING PROTEIN 7-RELATED"/>
    <property type="match status" value="1"/>
</dbReference>
<dbReference type="InterPro" id="IPR024326">
    <property type="entry name" value="RRP7_C"/>
</dbReference>
<feature type="domain" description="Ribosomal RNA-processing protein 7 C-terminal" evidence="4">
    <location>
        <begin position="213"/>
        <end position="331"/>
    </location>
</feature>
<feature type="coiled-coil region" evidence="2">
    <location>
        <begin position="295"/>
        <end position="325"/>
    </location>
</feature>
<evidence type="ECO:0000313" key="5">
    <source>
        <dbReference type="EMBL" id="CAL8103234.1"/>
    </source>
</evidence>
<dbReference type="Pfam" id="PF12923">
    <property type="entry name" value="RRP7"/>
    <property type="match status" value="1"/>
</dbReference>
<dbReference type="Gene3D" id="3.30.70.330">
    <property type="match status" value="1"/>
</dbReference>
<sequence length="331" mass="38659">MKQKVTKDADVVSKQVEKKKQRRIARREKKKLNKNLKSENGSTANLKTVDILNEFLKESDNDNHNESGRLQGFKVIKFKLNPESEATHQLFIKKHTGEISDLTKEKPPGRTLLCHNVPPYFNDAHLREIFTVFGPVGKIFIHQHPTVSIPEKPDQLFQSEKDWIRGFKVAYVVYKQPKSMNDVLEMNPDEVDPIVLKHKPVCGLKNWIQQYNQKIVRTTELENSVRKFMESFDKQELKRKEMEKNGGEPDEDGWVTVTRTGKRAAGGAIRSEAMEERLRAKKRRQDKQLLNITPAQMKESKMKQLIELKKKFEEDKQRVALLKQQRKFKPF</sequence>
<keyword evidence="6" id="KW-1185">Reference proteome</keyword>
<gene>
    <name evidence="5" type="ORF">ODALV1_LOCUS11388</name>
</gene>
<name>A0ABP1QKZ7_9HEXA</name>
<dbReference type="Proteomes" id="UP001642540">
    <property type="component" value="Unassembled WGS sequence"/>
</dbReference>
<dbReference type="Gene3D" id="6.10.250.1770">
    <property type="match status" value="1"/>
</dbReference>
<keyword evidence="2" id="KW-0175">Coiled coil</keyword>
<evidence type="ECO:0000256" key="1">
    <source>
        <dbReference type="ARBA" id="ARBA00006110"/>
    </source>
</evidence>
<dbReference type="SUPFAM" id="SSF54928">
    <property type="entry name" value="RNA-binding domain, RBD"/>
    <property type="match status" value="1"/>
</dbReference>
<comment type="similarity">
    <text evidence="1">Belongs to the RRP7 family.</text>
</comment>
<dbReference type="InterPro" id="IPR035979">
    <property type="entry name" value="RBD_domain_sf"/>
</dbReference>